<dbReference type="GO" id="GO:0017040">
    <property type="term" value="F:N-acylsphingosine amidohydrolase activity"/>
    <property type="evidence" value="ECO:0007669"/>
    <property type="project" value="UniProtKB-UniRule"/>
</dbReference>
<accession>A0A8J2H6B1</accession>
<evidence type="ECO:0000256" key="2">
    <source>
        <dbReference type="PIRSR" id="PIRSR606823-2"/>
    </source>
</evidence>
<feature type="domain" description="Peptidase A2" evidence="5">
    <location>
        <begin position="425"/>
        <end position="447"/>
    </location>
</feature>
<dbReference type="PANTHER" id="PTHR12670">
    <property type="entry name" value="CERAMIDASE"/>
    <property type="match status" value="1"/>
</dbReference>
<keyword evidence="4" id="KW-0378">Hydrolase</keyword>
<dbReference type="PANTHER" id="PTHR12670:SF1">
    <property type="entry name" value="NEUTRAL CERAMIDASE"/>
    <property type="match status" value="1"/>
</dbReference>
<dbReference type="GO" id="GO:0004190">
    <property type="term" value="F:aspartic-type endopeptidase activity"/>
    <property type="evidence" value="ECO:0007669"/>
    <property type="project" value="InterPro"/>
</dbReference>
<keyword evidence="7" id="KW-1185">Reference proteome</keyword>
<dbReference type="SUPFAM" id="SSF48403">
    <property type="entry name" value="Ankyrin repeat"/>
    <property type="match status" value="1"/>
</dbReference>
<evidence type="ECO:0000313" key="6">
    <source>
        <dbReference type="EMBL" id="CAG5078000.1"/>
    </source>
</evidence>
<dbReference type="Gene3D" id="2.60.40.2300">
    <property type="entry name" value="Neutral/alkaline non-lysosomal ceramidase, C-terminal domain"/>
    <property type="match status" value="1"/>
</dbReference>
<evidence type="ECO:0000256" key="1">
    <source>
        <dbReference type="ARBA" id="ARBA00019235"/>
    </source>
</evidence>
<name>A0A8J2H6B1_COTCN</name>
<dbReference type="InterPro" id="IPR031329">
    <property type="entry name" value="NEUT/ALK_ceramidase_N"/>
</dbReference>
<keyword evidence="4" id="KW-0746">Sphingolipid metabolism</keyword>
<dbReference type="EMBL" id="CAJNRD030001117">
    <property type="protein sequence ID" value="CAG5078000.1"/>
    <property type="molecule type" value="Genomic_DNA"/>
</dbReference>
<evidence type="ECO:0000313" key="7">
    <source>
        <dbReference type="Proteomes" id="UP000786811"/>
    </source>
</evidence>
<dbReference type="GO" id="GO:0046512">
    <property type="term" value="P:sphingosine biosynthetic process"/>
    <property type="evidence" value="ECO:0007669"/>
    <property type="project" value="TreeGrafter"/>
</dbReference>
<sequence>NIWNDRSALTELKGPVQVVHQFVKMPGQMAEFFNHTTNQMETVTACYPAMGYSFAAGTTDGPGSFSFAQGTTTTNPMWNAVRNFVAAPTEEDIKCHGAKPILLATGRMRLPYQWQPQTVSTHLAMIGDLVIVGVPGEFTTMSGRRMRETIASTVEEITKARPTVVIAGLCNTYSDYIATPEEYEKKRVDPGPFPRDLTSENLITLQTPVVYDTAKWGKHYGDCIKQPDKIVNPGETVSAIFVSGHPRNNLMTGRTFLTVERLENNTWIEVATDADWETKVCRCIKEGSMSKDIVVSIPVTSHKGYHEYDFPVNDRYKPLPILYFAIAFSDEPMIDYLLSFHPTIEKIQPALLFAIKCKELKGVKKLLAAGGNINDPILFSTAVYSNSTEIAKFFINHGAPVDSKLCFEGCLPLVRAAVHDNVEIMKILIDNGADVNILSSIDGKNSP</sequence>
<dbReference type="InterPro" id="IPR036770">
    <property type="entry name" value="Ankyrin_rpt-contain_sf"/>
</dbReference>
<dbReference type="AlphaFoldDB" id="A0A8J2H6B1"/>
<keyword evidence="3" id="KW-0040">ANK repeat</keyword>
<evidence type="ECO:0000256" key="3">
    <source>
        <dbReference type="PROSITE-ProRule" id="PRU00023"/>
    </source>
</evidence>
<feature type="repeat" description="ANK" evidence="3">
    <location>
        <begin position="408"/>
        <end position="440"/>
    </location>
</feature>
<organism evidence="6 7">
    <name type="scientific">Cotesia congregata</name>
    <name type="common">Parasitoid wasp</name>
    <name type="synonym">Apanteles congregatus</name>
    <dbReference type="NCBI Taxonomy" id="51543"/>
    <lineage>
        <taxon>Eukaryota</taxon>
        <taxon>Metazoa</taxon>
        <taxon>Ecdysozoa</taxon>
        <taxon>Arthropoda</taxon>
        <taxon>Hexapoda</taxon>
        <taxon>Insecta</taxon>
        <taxon>Pterygota</taxon>
        <taxon>Neoptera</taxon>
        <taxon>Endopterygota</taxon>
        <taxon>Hymenoptera</taxon>
        <taxon>Apocrita</taxon>
        <taxon>Ichneumonoidea</taxon>
        <taxon>Braconidae</taxon>
        <taxon>Microgastrinae</taxon>
        <taxon>Cotesia</taxon>
    </lineage>
</organism>
<evidence type="ECO:0000256" key="4">
    <source>
        <dbReference type="RuleBase" id="RU366019"/>
    </source>
</evidence>
<dbReference type="InterPro" id="IPR006823">
    <property type="entry name" value="Ceramidase_alk"/>
</dbReference>
<keyword evidence="2" id="KW-0862">Zinc</keyword>
<dbReference type="PROSITE" id="PS50297">
    <property type="entry name" value="ANK_REP_REGION"/>
    <property type="match status" value="1"/>
</dbReference>
<dbReference type="Pfam" id="PF12796">
    <property type="entry name" value="Ank_2"/>
    <property type="match status" value="1"/>
</dbReference>
<dbReference type="Pfam" id="PF04734">
    <property type="entry name" value="Ceramidase_alk"/>
    <property type="match status" value="1"/>
</dbReference>
<keyword evidence="4" id="KW-0443">Lipid metabolism</keyword>
<dbReference type="GO" id="GO:0016020">
    <property type="term" value="C:membrane"/>
    <property type="evidence" value="ECO:0007669"/>
    <property type="project" value="GOC"/>
</dbReference>
<reference evidence="6" key="1">
    <citation type="submission" date="2021-04" db="EMBL/GenBank/DDBJ databases">
        <authorList>
            <person name="Chebbi M.A.C M."/>
        </authorList>
    </citation>
    <scope>NUCLEOTIDE SEQUENCE</scope>
</reference>
<feature type="non-terminal residue" evidence="6">
    <location>
        <position position="1"/>
    </location>
</feature>
<dbReference type="Gene3D" id="1.25.40.20">
    <property type="entry name" value="Ankyrin repeat-containing domain"/>
    <property type="match status" value="1"/>
</dbReference>
<evidence type="ECO:0000259" key="5">
    <source>
        <dbReference type="PROSITE" id="PS50175"/>
    </source>
</evidence>
<keyword evidence="2" id="KW-0479">Metal-binding</keyword>
<dbReference type="InterPro" id="IPR002110">
    <property type="entry name" value="Ankyrin_rpt"/>
</dbReference>
<dbReference type="SMART" id="SM00248">
    <property type="entry name" value="ANK"/>
    <property type="match status" value="3"/>
</dbReference>
<comment type="cofactor">
    <cofactor evidence="2">
        <name>Zn(2+)</name>
        <dbReference type="ChEBI" id="CHEBI:29105"/>
    </cofactor>
    <text evidence="2">Binds 1 zinc ion per subunit.</text>
</comment>
<dbReference type="PROSITE" id="PS50088">
    <property type="entry name" value="ANK_REPEAT"/>
    <property type="match status" value="1"/>
</dbReference>
<dbReference type="Proteomes" id="UP000786811">
    <property type="component" value="Unassembled WGS sequence"/>
</dbReference>
<dbReference type="InterPro" id="IPR001995">
    <property type="entry name" value="Peptidase_A2_cat"/>
</dbReference>
<dbReference type="GO" id="GO:0046514">
    <property type="term" value="P:ceramide catabolic process"/>
    <property type="evidence" value="ECO:0007669"/>
    <property type="project" value="InterPro"/>
</dbReference>
<dbReference type="GO" id="GO:0005576">
    <property type="term" value="C:extracellular region"/>
    <property type="evidence" value="ECO:0007669"/>
    <property type="project" value="TreeGrafter"/>
</dbReference>
<protein>
    <recommendedName>
        <fullName evidence="1 4">Neutral ceramidase</fullName>
        <ecNumber evidence="4">3.5.1.23</ecNumber>
    </recommendedName>
</protein>
<dbReference type="GO" id="GO:0042759">
    <property type="term" value="P:long-chain fatty acid biosynthetic process"/>
    <property type="evidence" value="ECO:0007669"/>
    <property type="project" value="TreeGrafter"/>
</dbReference>
<dbReference type="EC" id="3.5.1.23" evidence="4"/>
<dbReference type="OrthoDB" id="191371at2759"/>
<dbReference type="PROSITE" id="PS50175">
    <property type="entry name" value="ASP_PROT_RETROV"/>
    <property type="match status" value="1"/>
</dbReference>
<dbReference type="GO" id="GO:0046872">
    <property type="term" value="F:metal ion binding"/>
    <property type="evidence" value="ECO:0007669"/>
    <property type="project" value="UniProtKB-KW"/>
</dbReference>
<comment type="caution">
    <text evidence="6">The sequence shown here is derived from an EMBL/GenBank/DDBJ whole genome shotgun (WGS) entry which is preliminary data.</text>
</comment>
<feature type="binding site" evidence="2">
    <location>
        <position position="176"/>
    </location>
    <ligand>
        <name>Zn(2+)</name>
        <dbReference type="ChEBI" id="CHEBI:29105"/>
    </ligand>
</feature>
<dbReference type="InterPro" id="IPR038445">
    <property type="entry name" value="NCDase_C_sf"/>
</dbReference>
<dbReference type="GO" id="GO:0006508">
    <property type="term" value="P:proteolysis"/>
    <property type="evidence" value="ECO:0007669"/>
    <property type="project" value="InterPro"/>
</dbReference>
<proteinExistence type="inferred from homology"/>
<comment type="similarity">
    <text evidence="4">Belongs to the neutral ceramidase family.</text>
</comment>
<gene>
    <name evidence="6" type="ORF">HICCMSTLAB_LOCUS2615</name>
</gene>
<feature type="binding site" evidence="2">
    <location>
        <position position="137"/>
    </location>
    <ligand>
        <name>Zn(2+)</name>
        <dbReference type="ChEBI" id="CHEBI:29105"/>
    </ligand>
</feature>
<comment type="catalytic activity">
    <reaction evidence="4">
        <text>an N-acylsphing-4-enine + H2O = sphing-4-enine + a fatty acid</text>
        <dbReference type="Rhea" id="RHEA:20856"/>
        <dbReference type="ChEBI" id="CHEBI:15377"/>
        <dbReference type="ChEBI" id="CHEBI:28868"/>
        <dbReference type="ChEBI" id="CHEBI:52639"/>
        <dbReference type="ChEBI" id="CHEBI:57756"/>
        <dbReference type="EC" id="3.5.1.23"/>
    </reaction>
</comment>